<feature type="transmembrane region" description="Helical" evidence="1">
    <location>
        <begin position="20"/>
        <end position="44"/>
    </location>
</feature>
<accession>D1PX39</accession>
<dbReference type="AlphaFoldDB" id="D1PX39"/>
<gene>
    <name evidence="2" type="ORF">HMPREF0645_1524</name>
</gene>
<dbReference type="HOGENOM" id="CLU_3156229_0_0_10"/>
<sequence length="48" mass="5832">MKYVFSAIYYCKYAFKMKRLYSFFCFCSFVFLFNGLSVSIRFLYSCVV</sequence>
<evidence type="ECO:0000313" key="3">
    <source>
        <dbReference type="Proteomes" id="UP000003160"/>
    </source>
</evidence>
<comment type="caution">
    <text evidence="2">The sequence shown here is derived from an EMBL/GenBank/DDBJ whole genome shotgun (WGS) entry which is preliminary data.</text>
</comment>
<keyword evidence="3" id="KW-1185">Reference proteome</keyword>
<proteinExistence type="predicted"/>
<keyword evidence="1" id="KW-0812">Transmembrane</keyword>
<keyword evidence="1" id="KW-0472">Membrane</keyword>
<evidence type="ECO:0000313" key="2">
    <source>
        <dbReference type="EMBL" id="EFA43999.1"/>
    </source>
</evidence>
<organism evidence="2 3">
    <name type="scientific">Hallella bergensis DSM 17361</name>
    <dbReference type="NCBI Taxonomy" id="585502"/>
    <lineage>
        <taxon>Bacteria</taxon>
        <taxon>Pseudomonadati</taxon>
        <taxon>Bacteroidota</taxon>
        <taxon>Bacteroidia</taxon>
        <taxon>Bacteroidales</taxon>
        <taxon>Prevotellaceae</taxon>
        <taxon>Hallella</taxon>
    </lineage>
</organism>
<name>D1PX39_9BACT</name>
<dbReference type="EMBL" id="ACKS01000067">
    <property type="protein sequence ID" value="EFA43999.1"/>
    <property type="molecule type" value="Genomic_DNA"/>
</dbReference>
<protein>
    <submittedName>
        <fullName evidence="2">Uncharacterized protein</fullName>
    </submittedName>
</protein>
<dbReference type="Proteomes" id="UP000003160">
    <property type="component" value="Unassembled WGS sequence"/>
</dbReference>
<keyword evidence="1" id="KW-1133">Transmembrane helix</keyword>
<evidence type="ECO:0000256" key="1">
    <source>
        <dbReference type="SAM" id="Phobius"/>
    </source>
</evidence>
<reference evidence="2 3" key="1">
    <citation type="submission" date="2009-10" db="EMBL/GenBank/DDBJ databases">
        <authorList>
            <person name="Qin X."/>
            <person name="Bachman B."/>
            <person name="Battles P."/>
            <person name="Bell A."/>
            <person name="Bess C."/>
            <person name="Bickham C."/>
            <person name="Chaboub L."/>
            <person name="Chen D."/>
            <person name="Coyle M."/>
            <person name="Deiros D.R."/>
            <person name="Dinh H."/>
            <person name="Forbes L."/>
            <person name="Fowler G."/>
            <person name="Francisco L."/>
            <person name="Fu Q."/>
            <person name="Gubbala S."/>
            <person name="Hale W."/>
            <person name="Han Y."/>
            <person name="Hemphill L."/>
            <person name="Highlander S.K."/>
            <person name="Hirani K."/>
            <person name="Hogues M."/>
            <person name="Jackson L."/>
            <person name="Jakkamsetti A."/>
            <person name="Javaid M."/>
            <person name="Jiang H."/>
            <person name="Korchina V."/>
            <person name="Kovar C."/>
            <person name="Lara F."/>
            <person name="Lee S."/>
            <person name="Mata R."/>
            <person name="Mathew T."/>
            <person name="Moen C."/>
            <person name="Morales K."/>
            <person name="Munidasa M."/>
            <person name="Nazareth L."/>
            <person name="Ngo R."/>
            <person name="Nguyen L."/>
            <person name="Okwuonu G."/>
            <person name="Ongeri F."/>
            <person name="Patil S."/>
            <person name="Petrosino J."/>
            <person name="Pham C."/>
            <person name="Pham P."/>
            <person name="Pu L.-L."/>
            <person name="Puazo M."/>
            <person name="Raj R."/>
            <person name="Reid J."/>
            <person name="Rouhana J."/>
            <person name="Saada N."/>
            <person name="Shang Y."/>
            <person name="Simmons D."/>
            <person name="Thornton R."/>
            <person name="Warren J."/>
            <person name="Weissenberger G."/>
            <person name="Zhang J."/>
            <person name="Zhang L."/>
            <person name="Zhou C."/>
            <person name="Zhu D."/>
            <person name="Muzny D."/>
            <person name="Worley K."/>
            <person name="Gibbs R."/>
        </authorList>
    </citation>
    <scope>NUCLEOTIDE SEQUENCE [LARGE SCALE GENOMIC DNA]</scope>
    <source>
        <strain evidence="2 3">DSM 17361</strain>
    </source>
</reference>